<proteinExistence type="predicted"/>
<feature type="transmembrane region" description="Helical" evidence="1">
    <location>
        <begin position="141"/>
        <end position="161"/>
    </location>
</feature>
<evidence type="ECO:0008006" key="4">
    <source>
        <dbReference type="Google" id="ProtNLM"/>
    </source>
</evidence>
<evidence type="ECO:0000313" key="3">
    <source>
        <dbReference type="Proteomes" id="UP001159427"/>
    </source>
</evidence>
<feature type="transmembrane region" description="Helical" evidence="1">
    <location>
        <begin position="6"/>
        <end position="21"/>
    </location>
</feature>
<dbReference type="EMBL" id="CALNXI010000207">
    <property type="protein sequence ID" value="CAH3022124.1"/>
    <property type="molecule type" value="Genomic_DNA"/>
</dbReference>
<evidence type="ECO:0000313" key="2">
    <source>
        <dbReference type="EMBL" id="CAH3022124.1"/>
    </source>
</evidence>
<protein>
    <recommendedName>
        <fullName evidence="4">Gustatory receptor</fullName>
    </recommendedName>
</protein>
<accession>A0ABN8M1W0</accession>
<feature type="transmembrane region" description="Helical" evidence="1">
    <location>
        <begin position="98"/>
        <end position="120"/>
    </location>
</feature>
<keyword evidence="1" id="KW-1133">Transmembrane helix</keyword>
<comment type="caution">
    <text evidence="2">The sequence shown here is derived from an EMBL/GenBank/DDBJ whole genome shotgun (WGS) entry which is preliminary data.</text>
</comment>
<organism evidence="2 3">
    <name type="scientific">Porites evermanni</name>
    <dbReference type="NCBI Taxonomy" id="104178"/>
    <lineage>
        <taxon>Eukaryota</taxon>
        <taxon>Metazoa</taxon>
        <taxon>Cnidaria</taxon>
        <taxon>Anthozoa</taxon>
        <taxon>Hexacorallia</taxon>
        <taxon>Scleractinia</taxon>
        <taxon>Fungiina</taxon>
        <taxon>Poritidae</taxon>
        <taxon>Porites</taxon>
    </lineage>
</organism>
<keyword evidence="1" id="KW-0472">Membrane</keyword>
<keyword evidence="3" id="KW-1185">Reference proteome</keyword>
<dbReference type="Proteomes" id="UP001159427">
    <property type="component" value="Unassembled WGS sequence"/>
</dbReference>
<evidence type="ECO:0000256" key="1">
    <source>
        <dbReference type="SAM" id="Phobius"/>
    </source>
</evidence>
<keyword evidence="1" id="KW-0812">Transmembrane</keyword>
<feature type="transmembrane region" description="Helical" evidence="1">
    <location>
        <begin position="201"/>
        <end position="222"/>
    </location>
</feature>
<gene>
    <name evidence="2" type="ORF">PEVE_00014249</name>
</gene>
<sequence length="308" mass="34369">MALIAWVTQSLFLSVAIFLLLEEESVLHARRDLLCLKVTEGATRENKQPHSIESSESDLRRSCKINKTTKWPVPFGGLSVAHMSLTLLVYGLKTHNKSVSSVLLVVYTSCWALTSILLLVKLGYYLSPGHFFLETTGKSGFLFTLFTLAWNKLGTIFASALQNIFGVASTDEKKEAFEQYLCSSELEYAALEQTSVNLSRIIVASSTAYLISSSFTLFLILVQDEHFEPVLNQVMRSTGPPTLCDGPGNPIRDNVDMTGKDAEQLLNGRKYKSALRKNSCRVLNKNELVVSFLEDESDEDSFVFGWRL</sequence>
<feature type="transmembrane region" description="Helical" evidence="1">
    <location>
        <begin position="71"/>
        <end position="92"/>
    </location>
</feature>
<reference evidence="2 3" key="1">
    <citation type="submission" date="2022-05" db="EMBL/GenBank/DDBJ databases">
        <authorList>
            <consortium name="Genoscope - CEA"/>
            <person name="William W."/>
        </authorList>
    </citation>
    <scope>NUCLEOTIDE SEQUENCE [LARGE SCALE GENOMIC DNA]</scope>
</reference>
<name>A0ABN8M1W0_9CNID</name>